<keyword evidence="3" id="KW-1185">Reference proteome</keyword>
<evidence type="ECO:0000313" key="3">
    <source>
        <dbReference type="Proteomes" id="UP001440612"/>
    </source>
</evidence>
<evidence type="ECO:0000313" key="2">
    <source>
        <dbReference type="EMBL" id="WZC47525.1"/>
    </source>
</evidence>
<dbReference type="Gene3D" id="3.30.420.40">
    <property type="match status" value="2"/>
</dbReference>
<keyword evidence="2" id="KW-0418">Kinase</keyword>
<keyword evidence="1" id="KW-0119">Carbohydrate metabolism</keyword>
<gene>
    <name evidence="2" type="ORF">AABB29_11370</name>
</gene>
<proteinExistence type="predicted"/>
<accession>A0ABZ2V4S4</accession>
<dbReference type="NCBIfam" id="NF007141">
    <property type="entry name" value="PRK09585.1-5"/>
    <property type="match status" value="1"/>
</dbReference>
<dbReference type="EMBL" id="CP150951">
    <property type="protein sequence ID" value="WZC47525.1"/>
    <property type="molecule type" value="Genomic_DNA"/>
</dbReference>
<sequence>MLQAGLVTALGTMSGTSLDGVDAAVVITDGVQIAGFGPTMYRPYRDDERAFLRAHLGCWQGDDVENAARFIEWAHWEAMYSLGRVDIGGFHGQTLAHDPGGRGTHQCGNGQNLADALGYPVVWDFRSADVAAGGQGAPLAPFYHFALAKWIKAEEPVVFLNLGGVGNLTWVDPSFDDPADEGALMAFDTGPANAPINDLMMQRRGVPFDTGGALAGIGKADLQVLEDFLQHPYFKKAPPKSLDRDDFAGLIDAVAELPDARAVATLTQAVVVSVWRAIAQCPAPPSRVLVTGGGRLNRTIMGGLAQALDCDVSVVERAGLSGDMLEAQAFAYLAVRAARGLPISAPASTGISQPATGGQVAFPRIE</sequence>
<reference evidence="3" key="1">
    <citation type="submission" date="2024-04" db="EMBL/GenBank/DDBJ databases">
        <title>Phylogenomic analyses of a clade within the roseobacter group suggest taxonomic reassignments of species of the genera Aestuariivita, Citreicella, Loktanella, Nautella, Pelagibaca, Ruegeria, Thalassobius, Thiobacimonas and Tropicibacter, and the proposal o.</title>
        <authorList>
            <person name="Jeon C.O."/>
        </authorList>
    </citation>
    <scope>NUCLEOTIDE SEQUENCE [LARGE SCALE GENOMIC DNA]</scope>
    <source>
        <strain evidence="3">BS5-3</strain>
    </source>
</reference>
<name>A0ABZ2V4S4_9RHOB</name>
<evidence type="ECO:0000256" key="1">
    <source>
        <dbReference type="ARBA" id="ARBA00023277"/>
    </source>
</evidence>
<dbReference type="PANTHER" id="PTHR30605:SF0">
    <property type="entry name" value="ANHYDRO-N-ACETYLMURAMIC ACID KINASE"/>
    <property type="match status" value="1"/>
</dbReference>
<keyword evidence="2" id="KW-0808">Transferase</keyword>
<dbReference type="EC" id="2.7.1.170" evidence="2"/>
<protein>
    <submittedName>
        <fullName evidence="2">Anhydro-N-acetylmuramic acid kinase</fullName>
        <ecNumber evidence="2">2.7.1.170</ecNumber>
    </submittedName>
</protein>
<dbReference type="Pfam" id="PF03702">
    <property type="entry name" value="AnmK"/>
    <property type="match status" value="1"/>
</dbReference>
<dbReference type="InterPro" id="IPR005338">
    <property type="entry name" value="Anhydro_N_Ac-Mur_kinase"/>
</dbReference>
<organism evidence="2 3">
    <name type="scientific">Yoonia phaeophyticola</name>
    <dbReference type="NCBI Taxonomy" id="3137369"/>
    <lineage>
        <taxon>Bacteria</taxon>
        <taxon>Pseudomonadati</taxon>
        <taxon>Pseudomonadota</taxon>
        <taxon>Alphaproteobacteria</taxon>
        <taxon>Rhodobacterales</taxon>
        <taxon>Paracoccaceae</taxon>
        <taxon>Yoonia</taxon>
    </lineage>
</organism>
<dbReference type="GO" id="GO:0016301">
    <property type="term" value="F:kinase activity"/>
    <property type="evidence" value="ECO:0007669"/>
    <property type="project" value="UniProtKB-KW"/>
</dbReference>
<dbReference type="InterPro" id="IPR043129">
    <property type="entry name" value="ATPase_NBD"/>
</dbReference>
<dbReference type="Proteomes" id="UP001440612">
    <property type="component" value="Chromosome"/>
</dbReference>
<dbReference type="PANTHER" id="PTHR30605">
    <property type="entry name" value="ANHYDRO-N-ACETYLMURAMIC ACID KINASE"/>
    <property type="match status" value="1"/>
</dbReference>
<dbReference type="RefSeq" id="WP_341365645.1">
    <property type="nucleotide sequence ID" value="NZ_CP150951.2"/>
</dbReference>
<dbReference type="SUPFAM" id="SSF53067">
    <property type="entry name" value="Actin-like ATPase domain"/>
    <property type="match status" value="1"/>
</dbReference>